<keyword evidence="2" id="KW-1185">Reference proteome</keyword>
<evidence type="ECO:0000313" key="1">
    <source>
        <dbReference type="EMBL" id="KAG2192743.1"/>
    </source>
</evidence>
<organism evidence="1 2">
    <name type="scientific">Mucor saturninus</name>
    <dbReference type="NCBI Taxonomy" id="64648"/>
    <lineage>
        <taxon>Eukaryota</taxon>
        <taxon>Fungi</taxon>
        <taxon>Fungi incertae sedis</taxon>
        <taxon>Mucoromycota</taxon>
        <taxon>Mucoromycotina</taxon>
        <taxon>Mucoromycetes</taxon>
        <taxon>Mucorales</taxon>
        <taxon>Mucorineae</taxon>
        <taxon>Mucoraceae</taxon>
        <taxon>Mucor</taxon>
    </lineage>
</organism>
<proteinExistence type="predicted"/>
<evidence type="ECO:0000313" key="2">
    <source>
        <dbReference type="Proteomes" id="UP000603453"/>
    </source>
</evidence>
<dbReference type="Proteomes" id="UP000603453">
    <property type="component" value="Unassembled WGS sequence"/>
</dbReference>
<dbReference type="AlphaFoldDB" id="A0A8H7UUP7"/>
<comment type="caution">
    <text evidence="1">The sequence shown here is derived from an EMBL/GenBank/DDBJ whole genome shotgun (WGS) entry which is preliminary data.</text>
</comment>
<protein>
    <submittedName>
        <fullName evidence="1">Uncharacterized protein</fullName>
    </submittedName>
</protein>
<name>A0A8H7UUP7_9FUNG</name>
<gene>
    <name evidence="1" type="ORF">INT47_011662</name>
</gene>
<sequence length="192" mass="21768">MFYVQIWFFNKQVNFASAAASTAPASSSSGPSREINFDLVRLDLVPKPSHVLNREEKNFLFKAKKCIYCRVATFSAAHAEVCPEKKKPYKAIVNSIIDNNNNLASSNVNVLSNQLNNNQSISNSSDVSRNTKIENYDADEEENFGDDEDDFQAAYRSLDDFICNDNDEIDFFNKNIFAIKINNDRNNDLQRG</sequence>
<dbReference type="EMBL" id="JAEPRD010000270">
    <property type="protein sequence ID" value="KAG2192743.1"/>
    <property type="molecule type" value="Genomic_DNA"/>
</dbReference>
<accession>A0A8H7UUP7</accession>
<reference evidence="1" key="1">
    <citation type="submission" date="2020-12" db="EMBL/GenBank/DDBJ databases">
        <title>Metabolic potential, ecology and presence of endohyphal bacteria is reflected in genomic diversity of Mucoromycotina.</title>
        <authorList>
            <person name="Muszewska A."/>
            <person name="Okrasinska A."/>
            <person name="Steczkiewicz K."/>
            <person name="Drgas O."/>
            <person name="Orlowska M."/>
            <person name="Perlinska-Lenart U."/>
            <person name="Aleksandrzak-Piekarczyk T."/>
            <person name="Szatraj K."/>
            <person name="Zielenkiewicz U."/>
            <person name="Pilsyk S."/>
            <person name="Malc E."/>
            <person name="Mieczkowski P."/>
            <person name="Kruszewska J.S."/>
            <person name="Biernat P."/>
            <person name="Pawlowska J."/>
        </authorList>
    </citation>
    <scope>NUCLEOTIDE SEQUENCE</scope>
    <source>
        <strain evidence="1">WA0000017839</strain>
    </source>
</reference>